<evidence type="ECO:0000313" key="1">
    <source>
        <dbReference type="EMBL" id="KAK1634668.1"/>
    </source>
</evidence>
<name>A0AAI9ZPH8_9PEZI</name>
<dbReference type="EMBL" id="JAHMHQ010000014">
    <property type="protein sequence ID" value="KAK1634668.1"/>
    <property type="molecule type" value="Genomic_DNA"/>
</dbReference>
<organism evidence="1 2">
    <name type="scientific">Colletotrichum phormii</name>
    <dbReference type="NCBI Taxonomy" id="359342"/>
    <lineage>
        <taxon>Eukaryota</taxon>
        <taxon>Fungi</taxon>
        <taxon>Dikarya</taxon>
        <taxon>Ascomycota</taxon>
        <taxon>Pezizomycotina</taxon>
        <taxon>Sordariomycetes</taxon>
        <taxon>Hypocreomycetidae</taxon>
        <taxon>Glomerellales</taxon>
        <taxon>Glomerellaceae</taxon>
        <taxon>Colletotrichum</taxon>
        <taxon>Colletotrichum acutatum species complex</taxon>
    </lineage>
</organism>
<keyword evidence="2" id="KW-1185">Reference proteome</keyword>
<protein>
    <submittedName>
        <fullName evidence="1">Uncharacterized protein</fullName>
    </submittedName>
</protein>
<feature type="non-terminal residue" evidence="1">
    <location>
        <position position="110"/>
    </location>
</feature>
<dbReference type="Proteomes" id="UP001243989">
    <property type="component" value="Unassembled WGS sequence"/>
</dbReference>
<dbReference type="GeneID" id="85475565"/>
<accession>A0AAI9ZPH8</accession>
<dbReference type="RefSeq" id="XP_060443275.1">
    <property type="nucleotide sequence ID" value="XM_060590703.1"/>
</dbReference>
<comment type="caution">
    <text evidence="1">The sequence shown here is derived from an EMBL/GenBank/DDBJ whole genome shotgun (WGS) entry which is preliminary data.</text>
</comment>
<proteinExistence type="predicted"/>
<evidence type="ECO:0000313" key="2">
    <source>
        <dbReference type="Proteomes" id="UP001243989"/>
    </source>
</evidence>
<sequence length="110" mass="11837">MSIWQIPCFYFVSTSWLLLRVRRRSGGSSQFRRLCVPTCAVTLASYSLEPVVSTQACLEPTPTSNPLAPSLGPTLSVSFSPTAPDPILRWIATGGSLNFGFSLGVLLCAL</sequence>
<dbReference type="AlphaFoldDB" id="A0AAI9ZPH8"/>
<gene>
    <name evidence="1" type="ORF">BDP81DRAFT_431728</name>
</gene>
<reference evidence="1" key="1">
    <citation type="submission" date="2021-06" db="EMBL/GenBank/DDBJ databases">
        <title>Comparative genomics, transcriptomics and evolutionary studies reveal genomic signatures of adaptation to plant cell wall in hemibiotrophic fungi.</title>
        <authorList>
            <consortium name="DOE Joint Genome Institute"/>
            <person name="Baroncelli R."/>
            <person name="Diaz J.F."/>
            <person name="Benocci T."/>
            <person name="Peng M."/>
            <person name="Battaglia E."/>
            <person name="Haridas S."/>
            <person name="Andreopoulos W."/>
            <person name="Labutti K."/>
            <person name="Pangilinan J."/>
            <person name="Floch G.L."/>
            <person name="Makela M.R."/>
            <person name="Henrissat B."/>
            <person name="Grigoriev I.V."/>
            <person name="Crouch J.A."/>
            <person name="De Vries R.P."/>
            <person name="Sukno S.A."/>
            <person name="Thon M.R."/>
        </authorList>
    </citation>
    <scope>NUCLEOTIDE SEQUENCE</scope>
    <source>
        <strain evidence="1">CBS 102054</strain>
    </source>
</reference>